<evidence type="ECO:0000313" key="3">
    <source>
        <dbReference type="Proteomes" id="UP000683428"/>
    </source>
</evidence>
<dbReference type="PANTHER" id="PTHR38598">
    <property type="entry name" value="INNER MEMBRANE PROTEIN YJCH"/>
    <property type="match status" value="1"/>
</dbReference>
<keyword evidence="1" id="KW-0812">Transmembrane</keyword>
<dbReference type="PANTHER" id="PTHR38598:SF1">
    <property type="entry name" value="INNER MEMBRANE PROTEIN YJCH"/>
    <property type="match status" value="1"/>
</dbReference>
<dbReference type="InterPro" id="IPR007436">
    <property type="entry name" value="DUF485"/>
</dbReference>
<feature type="transmembrane region" description="Helical" evidence="1">
    <location>
        <begin position="59"/>
        <end position="84"/>
    </location>
</feature>
<dbReference type="GO" id="GO:0005886">
    <property type="term" value="C:plasma membrane"/>
    <property type="evidence" value="ECO:0007669"/>
    <property type="project" value="TreeGrafter"/>
</dbReference>
<dbReference type="InterPro" id="IPR052959">
    <property type="entry name" value="Inner_membrane_assoc"/>
</dbReference>
<keyword evidence="1" id="KW-0472">Membrane</keyword>
<gene>
    <name evidence="2" type="ORF">Azoinq_09630</name>
</gene>
<evidence type="ECO:0000313" key="2">
    <source>
        <dbReference type="EMBL" id="QWT48127.1"/>
    </source>
</evidence>
<dbReference type="RefSeq" id="WP_216129625.1">
    <property type="nucleotide sequence ID" value="NZ_CP064782.1"/>
</dbReference>
<dbReference type="AlphaFoldDB" id="A0A975SKQ2"/>
<protein>
    <submittedName>
        <fullName evidence="2">DUF485 domain-containing protein</fullName>
    </submittedName>
</protein>
<name>A0A975SKQ2_9RHOO</name>
<dbReference type="Pfam" id="PF04341">
    <property type="entry name" value="DUF485"/>
    <property type="match status" value="1"/>
</dbReference>
<keyword evidence="3" id="KW-1185">Reference proteome</keyword>
<sequence length="105" mass="11934">MNQEELSRRIRANPKFHELKNKRNSFGWLLTVITLVVYYGYILTIAFDKGILAQKLSDTGVMTLGIPVGVGIIVFTILITGLYVRRANSEFDALTEQIVQEEMNK</sequence>
<reference evidence="2" key="1">
    <citation type="submission" date="2020-11" db="EMBL/GenBank/DDBJ databases">
        <title>Azospira inquinata sp. nov.</title>
        <authorList>
            <person name="Moe W.M."/>
            <person name="Mikes M.C."/>
        </authorList>
    </citation>
    <scope>NUCLEOTIDE SEQUENCE</scope>
    <source>
        <strain evidence="2">Azo-3</strain>
    </source>
</reference>
<dbReference type="EMBL" id="CP064782">
    <property type="protein sequence ID" value="QWT48127.1"/>
    <property type="molecule type" value="Genomic_DNA"/>
</dbReference>
<dbReference type="KEGG" id="aiq:Azoinq_09630"/>
<accession>A0A975SKQ2</accession>
<keyword evidence="1" id="KW-1133">Transmembrane helix</keyword>
<proteinExistence type="predicted"/>
<organism evidence="2 3">
    <name type="scientific">Azospira inquinata</name>
    <dbReference type="NCBI Taxonomy" id="2785627"/>
    <lineage>
        <taxon>Bacteria</taxon>
        <taxon>Pseudomonadati</taxon>
        <taxon>Pseudomonadota</taxon>
        <taxon>Betaproteobacteria</taxon>
        <taxon>Rhodocyclales</taxon>
        <taxon>Rhodocyclaceae</taxon>
        <taxon>Azospira</taxon>
    </lineage>
</organism>
<feature type="transmembrane region" description="Helical" evidence="1">
    <location>
        <begin position="26"/>
        <end position="47"/>
    </location>
</feature>
<dbReference type="Proteomes" id="UP000683428">
    <property type="component" value="Chromosome"/>
</dbReference>
<evidence type="ECO:0000256" key="1">
    <source>
        <dbReference type="SAM" id="Phobius"/>
    </source>
</evidence>